<feature type="modified residue" description="4-aspartylphosphate" evidence="2">
    <location>
        <position position="54"/>
    </location>
</feature>
<protein>
    <submittedName>
        <fullName evidence="4">Response regulator</fullName>
    </submittedName>
</protein>
<dbReference type="InterPro" id="IPR050595">
    <property type="entry name" value="Bact_response_regulator"/>
</dbReference>
<dbReference type="InterPro" id="IPR011006">
    <property type="entry name" value="CheY-like_superfamily"/>
</dbReference>
<organism evidence="4 5">
    <name type="scientific">endosymbiont of Galathealinum brachiosum</name>
    <dbReference type="NCBI Taxonomy" id="2200906"/>
    <lineage>
        <taxon>Bacteria</taxon>
        <taxon>Pseudomonadati</taxon>
        <taxon>Pseudomonadota</taxon>
        <taxon>Gammaproteobacteria</taxon>
        <taxon>sulfur-oxidizing symbionts</taxon>
    </lineage>
</organism>
<dbReference type="SMART" id="SM00448">
    <property type="entry name" value="REC"/>
    <property type="match status" value="1"/>
</dbReference>
<dbReference type="GO" id="GO:0000160">
    <property type="term" value="P:phosphorelay signal transduction system"/>
    <property type="evidence" value="ECO:0007669"/>
    <property type="project" value="InterPro"/>
</dbReference>
<dbReference type="PANTHER" id="PTHR44591:SF3">
    <property type="entry name" value="RESPONSE REGULATORY DOMAIN-CONTAINING PROTEIN"/>
    <property type="match status" value="1"/>
</dbReference>
<comment type="caution">
    <text evidence="4">The sequence shown here is derived from an EMBL/GenBank/DDBJ whole genome shotgun (WGS) entry which is preliminary data.</text>
</comment>
<accession>A0A370DNL7</accession>
<keyword evidence="5" id="KW-1185">Reference proteome</keyword>
<name>A0A370DNL7_9GAMM</name>
<dbReference type="InterPro" id="IPR001789">
    <property type="entry name" value="Sig_transdc_resp-reg_receiver"/>
</dbReference>
<dbReference type="AlphaFoldDB" id="A0A370DNL7"/>
<evidence type="ECO:0000256" key="1">
    <source>
        <dbReference type="ARBA" id="ARBA00022553"/>
    </source>
</evidence>
<dbReference type="Gene3D" id="3.40.50.2300">
    <property type="match status" value="1"/>
</dbReference>
<evidence type="ECO:0000313" key="4">
    <source>
        <dbReference type="EMBL" id="RDH85736.1"/>
    </source>
</evidence>
<sequence>MFKTLLVEDNLIYREELKNALQKKFVNLETKESVGESDTLDIVNTFDPDLVIMDIDLHSGINGLVLTKKLKDECPEAVVVILSQHDFPEYRSVAKQNGADFFISKSSKLENIFDYVSSVIDRKHEHH</sequence>
<evidence type="ECO:0000259" key="3">
    <source>
        <dbReference type="PROSITE" id="PS50110"/>
    </source>
</evidence>
<dbReference type="PANTHER" id="PTHR44591">
    <property type="entry name" value="STRESS RESPONSE REGULATOR PROTEIN 1"/>
    <property type="match status" value="1"/>
</dbReference>
<evidence type="ECO:0000313" key="5">
    <source>
        <dbReference type="Proteomes" id="UP000254266"/>
    </source>
</evidence>
<dbReference type="SUPFAM" id="SSF52172">
    <property type="entry name" value="CheY-like"/>
    <property type="match status" value="1"/>
</dbReference>
<feature type="domain" description="Response regulatory" evidence="3">
    <location>
        <begin position="3"/>
        <end position="120"/>
    </location>
</feature>
<evidence type="ECO:0000256" key="2">
    <source>
        <dbReference type="PROSITE-ProRule" id="PRU00169"/>
    </source>
</evidence>
<dbReference type="Pfam" id="PF00072">
    <property type="entry name" value="Response_reg"/>
    <property type="match status" value="1"/>
</dbReference>
<dbReference type="EMBL" id="QFXC01000003">
    <property type="protein sequence ID" value="RDH85736.1"/>
    <property type="molecule type" value="Genomic_DNA"/>
</dbReference>
<gene>
    <name evidence="4" type="ORF">DIZ80_02075</name>
</gene>
<reference evidence="4 5" key="1">
    <citation type="journal article" date="2018" name="ISME J.">
        <title>Endosymbiont genomes yield clues of tubeworm success.</title>
        <authorList>
            <person name="Li Y."/>
            <person name="Liles M.R."/>
            <person name="Halanych K.M."/>
        </authorList>
    </citation>
    <scope>NUCLEOTIDE SEQUENCE [LARGE SCALE GENOMIC DNA]</scope>
    <source>
        <strain evidence="4">A1464</strain>
    </source>
</reference>
<dbReference type="Proteomes" id="UP000254266">
    <property type="component" value="Unassembled WGS sequence"/>
</dbReference>
<keyword evidence="1 2" id="KW-0597">Phosphoprotein</keyword>
<dbReference type="PROSITE" id="PS50110">
    <property type="entry name" value="RESPONSE_REGULATORY"/>
    <property type="match status" value="1"/>
</dbReference>
<dbReference type="CDD" id="cd17535">
    <property type="entry name" value="REC_NarL-like"/>
    <property type="match status" value="1"/>
</dbReference>
<dbReference type="InterPro" id="IPR058245">
    <property type="entry name" value="NreC/VraR/RcsB-like_REC"/>
</dbReference>
<proteinExistence type="predicted"/>